<dbReference type="AlphaFoldDB" id="A0A1B2I5X9"/>
<dbReference type="InterPro" id="IPR011322">
    <property type="entry name" value="N-reg_PII-like_a/b"/>
</dbReference>
<dbReference type="Gene3D" id="3.30.70.120">
    <property type="match status" value="1"/>
</dbReference>
<dbReference type="Pfam" id="PF00543">
    <property type="entry name" value="P-II"/>
    <property type="match status" value="1"/>
</dbReference>
<dbReference type="GO" id="GO:0030234">
    <property type="term" value="F:enzyme regulator activity"/>
    <property type="evidence" value="ECO:0007669"/>
    <property type="project" value="InterPro"/>
</dbReference>
<dbReference type="SMART" id="SM00938">
    <property type="entry name" value="P-II"/>
    <property type="match status" value="1"/>
</dbReference>
<accession>A0A1B2I5X9</accession>
<dbReference type="RefSeq" id="WP_066745511.1">
    <property type="nucleotide sequence ID" value="NZ_CALCLR010000062.1"/>
</dbReference>
<dbReference type="EMBL" id="CP016757">
    <property type="protein sequence ID" value="ANZ45364.1"/>
    <property type="molecule type" value="Genomic_DNA"/>
</dbReference>
<reference evidence="1" key="1">
    <citation type="submission" date="2016-08" db="EMBL/GenBank/DDBJ databases">
        <title>Complete genome of Cloacibacillus porcorum.</title>
        <authorList>
            <person name="Looft T."/>
            <person name="Bayles D.O."/>
            <person name="Alt D.P."/>
        </authorList>
    </citation>
    <scope>NUCLEOTIDE SEQUENCE [LARGE SCALE GENOMIC DNA]</scope>
    <source>
        <strain evidence="1">CL-84</strain>
    </source>
</reference>
<dbReference type="GeneID" id="83058176"/>
<evidence type="ECO:0000313" key="1">
    <source>
        <dbReference type="EMBL" id="ANZ45364.1"/>
    </source>
</evidence>
<organism evidence="1 2">
    <name type="scientific">Cloacibacillus porcorum</name>
    <dbReference type="NCBI Taxonomy" id="1197717"/>
    <lineage>
        <taxon>Bacteria</taxon>
        <taxon>Thermotogati</taxon>
        <taxon>Synergistota</taxon>
        <taxon>Synergistia</taxon>
        <taxon>Synergistales</taxon>
        <taxon>Synergistaceae</taxon>
        <taxon>Cloacibacillus</taxon>
    </lineage>
</organism>
<keyword evidence="2" id="KW-1185">Reference proteome</keyword>
<dbReference type="SUPFAM" id="SSF54913">
    <property type="entry name" value="GlnB-like"/>
    <property type="match status" value="2"/>
</dbReference>
<dbReference type="GO" id="GO:0006808">
    <property type="term" value="P:regulation of nitrogen utilization"/>
    <property type="evidence" value="ECO:0007669"/>
    <property type="project" value="InterPro"/>
</dbReference>
<gene>
    <name evidence="1" type="ORF">BED41_09980</name>
</gene>
<evidence type="ECO:0000313" key="2">
    <source>
        <dbReference type="Proteomes" id="UP000093044"/>
    </source>
</evidence>
<sequence length="222" mass="23896">MNGVSFVITVVQRELSDSYIDFFHKHGANLVFSYLCEGTAQKKALHLWGLEKKEMQIICCLCGSEAANRLLDGLVSEMRIDAPNAGVALMLPVDGVSGVSNAQCLPEGLIDDEFKKRVEDMQYSLIVAIAERGYVDMVMDAAREAGARGGTVIHAKGTGARFGAKFFGLTIAAEKEMIYLVTSSEGKEAIIDAIIDKAGPSTEARAIAFTVPVERVAGFSKL</sequence>
<dbReference type="PROSITE" id="PS51343">
    <property type="entry name" value="PII_GLNB_DOM"/>
    <property type="match status" value="1"/>
</dbReference>
<dbReference type="KEGG" id="cpor:BED41_09980"/>
<dbReference type="STRING" id="1197717.BED41_09980"/>
<dbReference type="InterPro" id="IPR015867">
    <property type="entry name" value="N-reg_PII/ATP_PRibTrfase_C"/>
</dbReference>
<dbReference type="OrthoDB" id="9803021at2"/>
<dbReference type="Proteomes" id="UP000093044">
    <property type="component" value="Chromosome"/>
</dbReference>
<proteinExistence type="predicted"/>
<dbReference type="InterPro" id="IPR002187">
    <property type="entry name" value="N-reg_PII"/>
</dbReference>
<protein>
    <submittedName>
        <fullName evidence="1">Uncharacterized protein</fullName>
    </submittedName>
</protein>
<name>A0A1B2I5X9_9BACT</name>